<dbReference type="Gene3D" id="2.60.120.10">
    <property type="entry name" value="Jelly Rolls"/>
    <property type="match status" value="1"/>
</dbReference>
<comment type="caution">
    <text evidence="2">The sequence shown here is derived from an EMBL/GenBank/DDBJ whole genome shotgun (WGS) entry which is preliminary data.</text>
</comment>
<accession>A0A5R8WV36</accession>
<gene>
    <name evidence="2" type="ORF">FDY95_07100</name>
</gene>
<dbReference type="InterPro" id="IPR052535">
    <property type="entry name" value="Bacilysin_H2HPP_isomerase"/>
</dbReference>
<reference evidence="2 3" key="1">
    <citation type="submission" date="2019-05" db="EMBL/GenBank/DDBJ databases">
        <title>Hymenobacter edaphi sp. nov., isolated from abandoned arsenic-contaminated farmland soil.</title>
        <authorList>
            <person name="Nie L."/>
        </authorList>
    </citation>
    <scope>NUCLEOTIDE SEQUENCE [LARGE SCALE GENOMIC DNA]</scope>
    <source>
        <strain evidence="2 3">1-3-3-8</strain>
    </source>
</reference>
<dbReference type="EMBL" id="VAJM01000002">
    <property type="protein sequence ID" value="TLM95651.1"/>
    <property type="molecule type" value="Genomic_DNA"/>
</dbReference>
<feature type="domain" description="Cupin type-2" evidence="1">
    <location>
        <begin position="14"/>
        <end position="73"/>
    </location>
</feature>
<dbReference type="InterPro" id="IPR011051">
    <property type="entry name" value="RmlC_Cupin_sf"/>
</dbReference>
<evidence type="ECO:0000313" key="2">
    <source>
        <dbReference type="EMBL" id="TLM95651.1"/>
    </source>
</evidence>
<evidence type="ECO:0000259" key="1">
    <source>
        <dbReference type="Pfam" id="PF07883"/>
    </source>
</evidence>
<dbReference type="OrthoDB" id="9811153at2"/>
<dbReference type="InterPro" id="IPR014710">
    <property type="entry name" value="RmlC-like_jellyroll"/>
</dbReference>
<name>A0A5R8WV36_9BACT</name>
<dbReference type="Proteomes" id="UP000305517">
    <property type="component" value="Unassembled WGS sequence"/>
</dbReference>
<dbReference type="PANTHER" id="PTHR40112:SF1">
    <property type="entry name" value="H2HPP ISOMERASE"/>
    <property type="match status" value="1"/>
</dbReference>
<dbReference type="AlphaFoldDB" id="A0A5R8WV36"/>
<proteinExistence type="predicted"/>
<organism evidence="2 3">
    <name type="scientific">Hymenobacter jeollabukensis</name>
    <dbReference type="NCBI Taxonomy" id="2025313"/>
    <lineage>
        <taxon>Bacteria</taxon>
        <taxon>Pseudomonadati</taxon>
        <taxon>Bacteroidota</taxon>
        <taxon>Cytophagia</taxon>
        <taxon>Cytophagales</taxon>
        <taxon>Hymenobacteraceae</taxon>
        <taxon>Hymenobacter</taxon>
    </lineage>
</organism>
<sequence>MVSGRAGTIGCLVYRKGAVIPRHQHPNEQYSLILQGSVRVSIEGQTYLVKAGEGLIIPSNVPHRFEALEDGTVDVDFFTPRRQDWIDGTDTYSAGPGK</sequence>
<evidence type="ECO:0000313" key="3">
    <source>
        <dbReference type="Proteomes" id="UP000305517"/>
    </source>
</evidence>
<dbReference type="InterPro" id="IPR013096">
    <property type="entry name" value="Cupin_2"/>
</dbReference>
<dbReference type="CDD" id="cd02238">
    <property type="entry name" value="cupin_KdgF"/>
    <property type="match status" value="1"/>
</dbReference>
<keyword evidence="3" id="KW-1185">Reference proteome</keyword>
<dbReference type="SUPFAM" id="SSF51182">
    <property type="entry name" value="RmlC-like cupins"/>
    <property type="match status" value="1"/>
</dbReference>
<dbReference type="PANTHER" id="PTHR40112">
    <property type="entry name" value="H2HPP ISOMERASE"/>
    <property type="match status" value="1"/>
</dbReference>
<dbReference type="Pfam" id="PF07883">
    <property type="entry name" value="Cupin_2"/>
    <property type="match status" value="1"/>
</dbReference>
<protein>
    <submittedName>
        <fullName evidence="2">Cupin domain-containing protein</fullName>
    </submittedName>
</protein>